<proteinExistence type="predicted"/>
<dbReference type="PANTHER" id="PTHR40705:SF2">
    <property type="entry name" value="DUF1743 DOMAIN-CONTAINING PROTEIN"/>
    <property type="match status" value="1"/>
</dbReference>
<dbReference type="AlphaFoldDB" id="A0A919RZT1"/>
<comment type="caution">
    <text evidence="1">The sequence shown here is derived from an EMBL/GenBank/DDBJ whole genome shotgun (WGS) entry which is preliminary data.</text>
</comment>
<evidence type="ECO:0000313" key="1">
    <source>
        <dbReference type="EMBL" id="GIM29244.1"/>
    </source>
</evidence>
<evidence type="ECO:0000313" key="2">
    <source>
        <dbReference type="Proteomes" id="UP000679179"/>
    </source>
</evidence>
<name>A0A919RZT1_9CLOT</name>
<accession>A0A919RZT1</accession>
<dbReference type="PANTHER" id="PTHR40705">
    <property type="entry name" value="TRNA(ILE2) 2-AGMATINYLCYTIDINE SYNTHETASE TIAS"/>
    <property type="match status" value="1"/>
</dbReference>
<sequence>MYILLCIDDTDSIDSRGTGTLAEIIANTIESSGWGKRYAVTRHQLLLHKDIPYTSHNSSMCFGAEIEAKYLQNIIDYTVDFLQRESEPESDPGLCVVVVDYLKDNKKLIDFGYKAKRVVLTKENAYDLAKELKIHLSEHGGTGQGIIGALAGAGLRLSGNDGWFKGSHKIKTSDNIIKVSELCSYNNIDKVRSVEGRYLEDDEMIALGNLVKTVLVEGEFVLLVDEVNEESCGVKWKTCSKQQLRKYEEMKFNVVHK</sequence>
<dbReference type="RefSeq" id="WP_212903951.1">
    <property type="nucleotide sequence ID" value="NZ_BOPZ01000015.1"/>
</dbReference>
<organism evidence="1 2">
    <name type="scientific">Clostridium polyendosporum</name>
    <dbReference type="NCBI Taxonomy" id="69208"/>
    <lineage>
        <taxon>Bacteria</taxon>
        <taxon>Bacillati</taxon>
        <taxon>Bacillota</taxon>
        <taxon>Clostridia</taxon>
        <taxon>Eubacteriales</taxon>
        <taxon>Clostridiaceae</taxon>
        <taxon>Clostridium</taxon>
    </lineage>
</organism>
<gene>
    <name evidence="1" type="ORF">CPJCM30710_19100</name>
</gene>
<dbReference type="EMBL" id="BOPZ01000015">
    <property type="protein sequence ID" value="GIM29244.1"/>
    <property type="molecule type" value="Genomic_DNA"/>
</dbReference>
<protein>
    <recommendedName>
        <fullName evidence="3">tRNA(Ile2) 2-agmatinylcytidine synthetase</fullName>
    </recommendedName>
</protein>
<evidence type="ECO:0008006" key="3">
    <source>
        <dbReference type="Google" id="ProtNLM"/>
    </source>
</evidence>
<dbReference type="Proteomes" id="UP000679179">
    <property type="component" value="Unassembled WGS sequence"/>
</dbReference>
<keyword evidence="2" id="KW-1185">Reference proteome</keyword>
<dbReference type="Gene3D" id="3.30.70.2200">
    <property type="match status" value="1"/>
</dbReference>
<reference evidence="1" key="1">
    <citation type="submission" date="2021-03" db="EMBL/GenBank/DDBJ databases">
        <title>Taxonomic study of Clostridium polyendosporum from meadow-gley soil under rice.</title>
        <authorList>
            <person name="Kobayashi H."/>
            <person name="Tanizawa Y."/>
            <person name="Yagura M."/>
        </authorList>
    </citation>
    <scope>NUCLEOTIDE SEQUENCE</scope>
    <source>
        <strain evidence="1">JCM 30710</strain>
    </source>
</reference>